<gene>
    <name evidence="5" type="ORF">LSH36_2906g00001</name>
</gene>
<dbReference type="PANTHER" id="PTHR24251">
    <property type="entry name" value="OVOCHYMASE-RELATED"/>
    <property type="match status" value="1"/>
</dbReference>
<evidence type="ECO:0000256" key="3">
    <source>
        <dbReference type="PROSITE-ProRule" id="PRU00059"/>
    </source>
</evidence>
<dbReference type="CDD" id="cd00041">
    <property type="entry name" value="CUB"/>
    <property type="match status" value="1"/>
</dbReference>
<dbReference type="Pfam" id="PF00431">
    <property type="entry name" value="CUB"/>
    <property type="match status" value="1"/>
</dbReference>
<organism evidence="5 6">
    <name type="scientific">Paralvinella palmiformis</name>
    <dbReference type="NCBI Taxonomy" id="53620"/>
    <lineage>
        <taxon>Eukaryota</taxon>
        <taxon>Metazoa</taxon>
        <taxon>Spiralia</taxon>
        <taxon>Lophotrochozoa</taxon>
        <taxon>Annelida</taxon>
        <taxon>Polychaeta</taxon>
        <taxon>Sedentaria</taxon>
        <taxon>Canalipalpata</taxon>
        <taxon>Terebellida</taxon>
        <taxon>Terebelliformia</taxon>
        <taxon>Alvinellidae</taxon>
        <taxon>Paralvinella</taxon>
    </lineage>
</organism>
<dbReference type="SUPFAM" id="SSF49854">
    <property type="entry name" value="Spermadhesin, CUB domain"/>
    <property type="match status" value="2"/>
</dbReference>
<dbReference type="EMBL" id="JAODUP010002902">
    <property type="protein sequence ID" value="KAK2138507.1"/>
    <property type="molecule type" value="Genomic_DNA"/>
</dbReference>
<accession>A0AAD9IP14</accession>
<keyword evidence="6" id="KW-1185">Reference proteome</keyword>
<sequence>MPRFLSASPLLASTSAIQDSRYPENIRCEWLITNYDPNQEIEIGFANFSLETCTACDCDYLKVYAGDQRIQISFYDFQVEDCCSCDYMEVFNGPSSSDRIMGRWFGEDLPAIMTSHELP</sequence>
<keyword evidence="2" id="KW-1015">Disulfide bond</keyword>
<comment type="caution">
    <text evidence="3">Lacks conserved residue(s) required for the propagation of feature annotation.</text>
</comment>
<name>A0AAD9IP14_9ANNE</name>
<evidence type="ECO:0000313" key="5">
    <source>
        <dbReference type="EMBL" id="KAK2138507.1"/>
    </source>
</evidence>
<comment type="caution">
    <text evidence="5">The sequence shown here is derived from an EMBL/GenBank/DDBJ whole genome shotgun (WGS) entry which is preliminary data.</text>
</comment>
<evidence type="ECO:0000256" key="1">
    <source>
        <dbReference type="ARBA" id="ARBA00022737"/>
    </source>
</evidence>
<feature type="domain" description="CUB" evidence="4">
    <location>
        <begin position="6"/>
        <end position="119"/>
    </location>
</feature>
<keyword evidence="1" id="KW-0677">Repeat</keyword>
<evidence type="ECO:0000256" key="2">
    <source>
        <dbReference type="ARBA" id="ARBA00023157"/>
    </source>
</evidence>
<dbReference type="Proteomes" id="UP001208570">
    <property type="component" value="Unassembled WGS sequence"/>
</dbReference>
<evidence type="ECO:0000313" key="6">
    <source>
        <dbReference type="Proteomes" id="UP001208570"/>
    </source>
</evidence>
<protein>
    <recommendedName>
        <fullName evidence="4">CUB domain-containing protein</fullName>
    </recommendedName>
</protein>
<dbReference type="Gene3D" id="2.60.120.290">
    <property type="entry name" value="Spermadhesin, CUB domain"/>
    <property type="match status" value="2"/>
</dbReference>
<dbReference type="PROSITE" id="PS01180">
    <property type="entry name" value="CUB"/>
    <property type="match status" value="1"/>
</dbReference>
<reference evidence="5" key="1">
    <citation type="journal article" date="2023" name="Mol. Biol. Evol.">
        <title>Third-Generation Sequencing Reveals the Adaptive Role of the Epigenome in Three Deep-Sea Polychaetes.</title>
        <authorList>
            <person name="Perez M."/>
            <person name="Aroh O."/>
            <person name="Sun Y."/>
            <person name="Lan Y."/>
            <person name="Juniper S.K."/>
            <person name="Young C.R."/>
            <person name="Angers B."/>
            <person name="Qian P.Y."/>
        </authorList>
    </citation>
    <scope>NUCLEOTIDE SEQUENCE</scope>
    <source>
        <strain evidence="5">P08H-3</strain>
    </source>
</reference>
<dbReference type="InterPro" id="IPR035914">
    <property type="entry name" value="Sperma_CUB_dom_sf"/>
</dbReference>
<dbReference type="AlphaFoldDB" id="A0AAD9IP14"/>
<proteinExistence type="predicted"/>
<dbReference type="InterPro" id="IPR000859">
    <property type="entry name" value="CUB_dom"/>
</dbReference>
<evidence type="ECO:0000259" key="4">
    <source>
        <dbReference type="PROSITE" id="PS01180"/>
    </source>
</evidence>